<keyword evidence="2" id="KW-1185">Reference proteome</keyword>
<name>A0A0M8P0M1_9EURO</name>
<gene>
    <name evidence="1" type="ORF">ACN38_g8044</name>
</gene>
<organism evidence="1 2">
    <name type="scientific">Penicillium nordicum</name>
    <dbReference type="NCBI Taxonomy" id="229535"/>
    <lineage>
        <taxon>Eukaryota</taxon>
        <taxon>Fungi</taxon>
        <taxon>Dikarya</taxon>
        <taxon>Ascomycota</taxon>
        <taxon>Pezizomycotina</taxon>
        <taxon>Eurotiomycetes</taxon>
        <taxon>Eurotiomycetidae</taxon>
        <taxon>Eurotiales</taxon>
        <taxon>Aspergillaceae</taxon>
        <taxon>Penicillium</taxon>
    </lineage>
</organism>
<comment type="caution">
    <text evidence="1">The sequence shown here is derived from an EMBL/GenBank/DDBJ whole genome shotgun (WGS) entry which is preliminary data.</text>
</comment>
<sequence length="66" mass="7415">MFWTYPPRLIPQVYQHLLGIGSAMVSDCARAEQERCAISGQSLLEMSPFIVPFQGHLARDALKLQP</sequence>
<reference evidence="1 2" key="1">
    <citation type="submission" date="2015-08" db="EMBL/GenBank/DDBJ databases">
        <title>Genome sequencing of Penicillium nordicum.</title>
        <authorList>
            <person name="Nguyen H.D."/>
            <person name="Seifert K.A."/>
        </authorList>
    </citation>
    <scope>NUCLEOTIDE SEQUENCE [LARGE SCALE GENOMIC DNA]</scope>
    <source>
        <strain evidence="1 2">DAOMC 185683</strain>
    </source>
</reference>
<dbReference type="AlphaFoldDB" id="A0A0M8P0M1"/>
<protein>
    <submittedName>
        <fullName evidence="1">Uncharacterized protein</fullName>
    </submittedName>
</protein>
<proteinExistence type="predicted"/>
<evidence type="ECO:0000313" key="1">
    <source>
        <dbReference type="EMBL" id="KOS41097.1"/>
    </source>
</evidence>
<evidence type="ECO:0000313" key="2">
    <source>
        <dbReference type="Proteomes" id="UP000037696"/>
    </source>
</evidence>
<dbReference type="Proteomes" id="UP000037696">
    <property type="component" value="Unassembled WGS sequence"/>
</dbReference>
<dbReference type="EMBL" id="LHQQ01000142">
    <property type="protein sequence ID" value="KOS41097.1"/>
    <property type="molecule type" value="Genomic_DNA"/>
</dbReference>
<accession>A0A0M8P0M1</accession>